<proteinExistence type="predicted"/>
<keyword evidence="1" id="KW-1133">Transmembrane helix</keyword>
<keyword evidence="1" id="KW-0812">Transmembrane</keyword>
<dbReference type="Pfam" id="PF13968">
    <property type="entry name" value="DUF4220"/>
    <property type="match status" value="1"/>
</dbReference>
<dbReference type="PANTHER" id="PTHR31325">
    <property type="entry name" value="OS01G0798800 PROTEIN-RELATED"/>
    <property type="match status" value="1"/>
</dbReference>
<dbReference type="Pfam" id="PF04578">
    <property type="entry name" value="DUF594"/>
    <property type="match status" value="1"/>
</dbReference>
<organism evidence="3 4">
    <name type="scientific">Dillenia turbinata</name>
    <dbReference type="NCBI Taxonomy" id="194707"/>
    <lineage>
        <taxon>Eukaryota</taxon>
        <taxon>Viridiplantae</taxon>
        <taxon>Streptophyta</taxon>
        <taxon>Embryophyta</taxon>
        <taxon>Tracheophyta</taxon>
        <taxon>Spermatophyta</taxon>
        <taxon>Magnoliopsida</taxon>
        <taxon>eudicotyledons</taxon>
        <taxon>Gunneridae</taxon>
        <taxon>Pentapetalae</taxon>
        <taxon>Dilleniales</taxon>
        <taxon>Dilleniaceae</taxon>
        <taxon>Dillenia</taxon>
    </lineage>
</organism>
<evidence type="ECO:0000313" key="4">
    <source>
        <dbReference type="Proteomes" id="UP001370490"/>
    </source>
</evidence>
<accession>A0AAN8ZFK2</accession>
<gene>
    <name evidence="3" type="ORF">RJ641_032597</name>
</gene>
<feature type="transmembrane region" description="Helical" evidence="1">
    <location>
        <begin position="310"/>
        <end position="330"/>
    </location>
</feature>
<comment type="caution">
    <text evidence="3">The sequence shown here is derived from an EMBL/GenBank/DDBJ whole genome shotgun (WGS) entry which is preliminary data.</text>
</comment>
<dbReference type="InterPro" id="IPR025315">
    <property type="entry name" value="DUF4220"/>
</dbReference>
<feature type="domain" description="DUF4220" evidence="2">
    <location>
        <begin position="61"/>
        <end position="404"/>
    </location>
</feature>
<feature type="transmembrane region" description="Helical" evidence="1">
    <location>
        <begin position="342"/>
        <end position="362"/>
    </location>
</feature>
<feature type="transmembrane region" description="Helical" evidence="1">
    <location>
        <begin position="151"/>
        <end position="166"/>
    </location>
</feature>
<evidence type="ECO:0000259" key="2">
    <source>
        <dbReference type="Pfam" id="PF13968"/>
    </source>
</evidence>
<keyword evidence="4" id="KW-1185">Reference proteome</keyword>
<reference evidence="3 4" key="1">
    <citation type="submission" date="2023-12" db="EMBL/GenBank/DDBJ databases">
        <title>A high-quality genome assembly for Dillenia turbinata (Dilleniales).</title>
        <authorList>
            <person name="Chanderbali A."/>
        </authorList>
    </citation>
    <scope>NUCLEOTIDE SEQUENCE [LARGE SCALE GENOMIC DNA]</scope>
    <source>
        <strain evidence="3">LSX21</strain>
        <tissue evidence="3">Leaf</tissue>
    </source>
</reference>
<dbReference type="AlphaFoldDB" id="A0AAN8ZFK2"/>
<keyword evidence="1" id="KW-0472">Membrane</keyword>
<feature type="transmembrane region" description="Helical" evidence="1">
    <location>
        <begin position="526"/>
        <end position="544"/>
    </location>
</feature>
<feature type="non-terminal residue" evidence="3">
    <location>
        <position position="694"/>
    </location>
</feature>
<evidence type="ECO:0000313" key="3">
    <source>
        <dbReference type="EMBL" id="KAK6939089.1"/>
    </source>
</evidence>
<name>A0AAN8ZFK2_9MAGN</name>
<sequence length="694" mass="80282">MLFGRNGRRLVQVFPEPLRKVWNEWELRLLVPFSLVLQMSLIHLGSRRRYNTNNWIRMYLWSAYLMADWIATVALGVLTNDPGNNNNNNANASTNELSTFWAPFLLLHLGGPDTITAYALEDNELWLRHLLGLVVRTAVALYIFLTNWGSSWLSFLSIPMLVAGFVKDGEKTLALKSANTEEFRDSLLTAPDSGPNYAKFMEEFCLKKAEGFSVTTKHVEELLPIPIARLSPQNYSQNQYLDITDAEKFQWAYDLFQSFKRLFFHDRDKSRSFFQRLSPKDTFEVVEIELGFAYDVFYSKSPVIYTMWGLISRSVTISFTIIVFVLFVTAEKHDHWHLDLGVTYVLLIGAIMLEFYAVILIISSDWTDFWLSEHPKSMFHKFSYLRSPNKRRWCNSMAQLNLLSMCFAEKPMPCHRIMKFLHLDKVQEMLEMQRHKTYNKVSPELKALIFNHFWSKVSSKREPADLYMCRGNIVLEDNHCSNLVWGVQGEFDQSLLLWHIATDLCYHSDRGEEDSNYKASKLISDYLLYLLVMCPFMLPIGIGHSSRGQGFFWRKDSYIWEAQACSTLLGVSTEVEPKKVKGDRSKSVLFDACRLASMLQKMDREKMWEVVSQVWVAMLGFASCHCRGNYHAQQLRRGGELLTHVWFLMAHLGITKQLQISQGHARAKVEAAMPNKGHGTRIGLEASMPFNEER</sequence>
<dbReference type="Proteomes" id="UP001370490">
    <property type="component" value="Unassembled WGS sequence"/>
</dbReference>
<dbReference type="EMBL" id="JBAMMX010000006">
    <property type="protein sequence ID" value="KAK6939089.1"/>
    <property type="molecule type" value="Genomic_DNA"/>
</dbReference>
<evidence type="ECO:0000256" key="1">
    <source>
        <dbReference type="SAM" id="Phobius"/>
    </source>
</evidence>
<dbReference type="InterPro" id="IPR007658">
    <property type="entry name" value="DUF594"/>
</dbReference>
<protein>
    <recommendedName>
        <fullName evidence="2">DUF4220 domain-containing protein</fullName>
    </recommendedName>
</protein>
<feature type="transmembrane region" description="Helical" evidence="1">
    <location>
        <begin position="58"/>
        <end position="80"/>
    </location>
</feature>